<dbReference type="Proteomes" id="UP000017973">
    <property type="component" value="Unassembled WGS sequence"/>
</dbReference>
<evidence type="ECO:0000313" key="1">
    <source>
        <dbReference type="EMBL" id="EST52286.1"/>
    </source>
</evidence>
<protein>
    <submittedName>
        <fullName evidence="1">Uncharacterized protein</fullName>
    </submittedName>
</protein>
<dbReference type="AlphaFoldDB" id="V6M0T7"/>
<name>V6M0T7_9BACL</name>
<evidence type="ECO:0000313" key="2">
    <source>
        <dbReference type="Proteomes" id="UP000017973"/>
    </source>
</evidence>
<accession>V6M0T7</accession>
<dbReference type="EMBL" id="AYJU01000017">
    <property type="protein sequence ID" value="EST52286.1"/>
    <property type="molecule type" value="Genomic_DNA"/>
</dbReference>
<sequence>MKTWIIIGTVITLLGSSGKGFEQVMLQSKVDDGGPCINKIDEYAPALLLNNIKYTKVYNSNNAHISKGKKIGDVKFKMNGMVCPGYLMKNGDATQAEKGTGIYQAKGYSESFRLFVGEDLYEVFKNPRAKTIGELFDIKGKVAYISMRSIEDHSQIGLFSDDATIRFTEEFLKLSVADFRNIYNEGKTEGEKYFFRLHLTDQSSLDISYWPEENVMTPGAYGNEEIKRIVLSQIQKLTSRH</sequence>
<proteinExistence type="predicted"/>
<keyword evidence="2" id="KW-1185">Reference proteome</keyword>
<comment type="caution">
    <text evidence="1">The sequence shown here is derived from an EMBL/GenBank/DDBJ whole genome shotgun (WGS) entry which is preliminary data.</text>
</comment>
<dbReference type="RefSeq" id="WP_023556875.1">
    <property type="nucleotide sequence ID" value="NZ_KI629785.1"/>
</dbReference>
<gene>
    <name evidence="1" type="ORF">T458_14965</name>
</gene>
<dbReference type="OrthoDB" id="2567404at2"/>
<dbReference type="STRING" id="1408254.T458_14965"/>
<reference evidence="1 2" key="1">
    <citation type="journal article" date="2014" name="Genome Announc.">
        <title>Draft Genome Sequence of Brevibacillus panacihumi Strain W25, a Halotolerant Hydrocarbon-Degrading Bacterium.</title>
        <authorList>
            <person name="Wang X."/>
            <person name="Jin D."/>
            <person name="Zhou L."/>
            <person name="Wu L."/>
            <person name="An W."/>
            <person name="Chen Y."/>
            <person name="Zhao L."/>
        </authorList>
    </citation>
    <scope>NUCLEOTIDE SEQUENCE [LARGE SCALE GENOMIC DNA]</scope>
    <source>
        <strain evidence="1 2">W25</strain>
    </source>
</reference>
<dbReference type="HOGENOM" id="CLU_095308_0_0_9"/>
<dbReference type="PATRIC" id="fig|1408254.3.peg.2924"/>
<organism evidence="1 2">
    <name type="scientific">Brevibacillus panacihumi W25</name>
    <dbReference type="NCBI Taxonomy" id="1408254"/>
    <lineage>
        <taxon>Bacteria</taxon>
        <taxon>Bacillati</taxon>
        <taxon>Bacillota</taxon>
        <taxon>Bacilli</taxon>
        <taxon>Bacillales</taxon>
        <taxon>Paenibacillaceae</taxon>
        <taxon>Brevibacillus</taxon>
    </lineage>
</organism>
<dbReference type="eggNOG" id="ENOG5032XKV">
    <property type="taxonomic scope" value="Bacteria"/>
</dbReference>